<evidence type="ECO:0000256" key="7">
    <source>
        <dbReference type="ARBA" id="ARBA00023136"/>
    </source>
</evidence>
<name>A0A430A0L1_9ENTE</name>
<evidence type="ECO:0000256" key="6">
    <source>
        <dbReference type="ARBA" id="ARBA00022989"/>
    </source>
</evidence>
<comment type="caution">
    <text evidence="11">The sequence shown here is derived from an EMBL/GenBank/DDBJ whole genome shotgun (WGS) entry which is preliminary data.</text>
</comment>
<dbReference type="InterPro" id="IPR012902">
    <property type="entry name" value="N_methyl_site"/>
</dbReference>
<dbReference type="NCBIfam" id="TIGR02532">
    <property type="entry name" value="IV_pilin_GFxxxE"/>
    <property type="match status" value="1"/>
</dbReference>
<sequence>MEIKKKRYEAFTLLEMLVVLFIIAVLLLLFVPNLMKHRQQIVKNERAGLEKVIETQAEMYFMDTKKYPESLSALQTAGYLTEEQFKKADEHKIVLPKDTKNTEAPIEPNRKE</sequence>
<dbReference type="InterPro" id="IPR000983">
    <property type="entry name" value="Bac_GSPG_pilin"/>
</dbReference>
<evidence type="ECO:0000313" key="11">
    <source>
        <dbReference type="EMBL" id="RST99877.1"/>
    </source>
</evidence>
<dbReference type="GO" id="GO:0005886">
    <property type="term" value="C:plasma membrane"/>
    <property type="evidence" value="ECO:0007669"/>
    <property type="project" value="UniProtKB-SubCell"/>
</dbReference>
<dbReference type="PRINTS" id="PR00813">
    <property type="entry name" value="BCTERIALGSPG"/>
</dbReference>
<dbReference type="NCBIfam" id="NF040999">
    <property type="entry name" value="pilin_ComGC"/>
    <property type="match status" value="1"/>
</dbReference>
<dbReference type="EMBL" id="NGJS01000003">
    <property type="protein sequence ID" value="RST99877.1"/>
    <property type="molecule type" value="Genomic_DNA"/>
</dbReference>
<proteinExistence type="inferred from homology"/>
<dbReference type="Proteomes" id="UP000287857">
    <property type="component" value="Unassembled WGS sequence"/>
</dbReference>
<evidence type="ECO:0000256" key="2">
    <source>
        <dbReference type="ARBA" id="ARBA00004241"/>
    </source>
</evidence>
<accession>A0A430A0L1</accession>
<evidence type="ECO:0000256" key="1">
    <source>
        <dbReference type="ARBA" id="ARBA00004162"/>
    </source>
</evidence>
<dbReference type="InterPro" id="IPR045584">
    <property type="entry name" value="Pilin-like"/>
</dbReference>
<keyword evidence="3" id="KW-1003">Cell membrane</keyword>
<keyword evidence="6 10" id="KW-1133">Transmembrane helix</keyword>
<keyword evidence="4" id="KW-0488">Methylation</keyword>
<gene>
    <name evidence="11" type="ORF">CBF37_03125</name>
</gene>
<organism evidence="11 12">
    <name type="scientific">Vagococcus vulneris</name>
    <dbReference type="NCBI Taxonomy" id="1977869"/>
    <lineage>
        <taxon>Bacteria</taxon>
        <taxon>Bacillati</taxon>
        <taxon>Bacillota</taxon>
        <taxon>Bacilli</taxon>
        <taxon>Lactobacillales</taxon>
        <taxon>Enterococcaceae</taxon>
        <taxon>Vagococcus</taxon>
    </lineage>
</organism>
<comment type="subcellular location">
    <subcellularLocation>
        <location evidence="1">Cell membrane</location>
        <topology evidence="1">Single-pass membrane protein</topology>
    </subcellularLocation>
    <subcellularLocation>
        <location evidence="2">Cell surface</location>
    </subcellularLocation>
</comment>
<dbReference type="Pfam" id="PF07963">
    <property type="entry name" value="N_methyl"/>
    <property type="match status" value="1"/>
</dbReference>
<dbReference type="GO" id="GO:0015628">
    <property type="term" value="P:protein secretion by the type II secretion system"/>
    <property type="evidence" value="ECO:0007669"/>
    <property type="project" value="InterPro"/>
</dbReference>
<evidence type="ECO:0000256" key="4">
    <source>
        <dbReference type="ARBA" id="ARBA00022481"/>
    </source>
</evidence>
<keyword evidence="12" id="KW-1185">Reference proteome</keyword>
<dbReference type="PIRSF" id="PIRSF029928">
    <property type="entry name" value="Late_competence_ComGC"/>
    <property type="match status" value="1"/>
</dbReference>
<dbReference type="GO" id="GO:0009986">
    <property type="term" value="C:cell surface"/>
    <property type="evidence" value="ECO:0007669"/>
    <property type="project" value="UniProtKB-SubCell"/>
</dbReference>
<dbReference type="GO" id="GO:0030420">
    <property type="term" value="P:establishment of competence for transformation"/>
    <property type="evidence" value="ECO:0007669"/>
    <property type="project" value="UniProtKB-KW"/>
</dbReference>
<keyword evidence="8" id="KW-0178">Competence</keyword>
<evidence type="ECO:0000256" key="9">
    <source>
        <dbReference type="ARBA" id="ARBA00043982"/>
    </source>
</evidence>
<keyword evidence="7 10" id="KW-0472">Membrane</keyword>
<evidence type="ECO:0000256" key="5">
    <source>
        <dbReference type="ARBA" id="ARBA00022692"/>
    </source>
</evidence>
<evidence type="ECO:0000256" key="8">
    <source>
        <dbReference type="ARBA" id="ARBA00023287"/>
    </source>
</evidence>
<evidence type="ECO:0008006" key="13">
    <source>
        <dbReference type="Google" id="ProtNLM"/>
    </source>
</evidence>
<evidence type="ECO:0000313" key="12">
    <source>
        <dbReference type="Proteomes" id="UP000287857"/>
    </source>
</evidence>
<evidence type="ECO:0000256" key="10">
    <source>
        <dbReference type="SAM" id="Phobius"/>
    </source>
</evidence>
<dbReference type="AlphaFoldDB" id="A0A430A0L1"/>
<reference evidence="11 12" key="1">
    <citation type="submission" date="2017-05" db="EMBL/GenBank/DDBJ databases">
        <title>Vagococcus spp. assemblies.</title>
        <authorList>
            <person name="Gulvik C.A."/>
        </authorList>
    </citation>
    <scope>NUCLEOTIDE SEQUENCE [LARGE SCALE GENOMIC DNA]</scope>
    <source>
        <strain evidence="11 12">SS1995</strain>
    </source>
</reference>
<dbReference type="Gene3D" id="3.30.700.10">
    <property type="entry name" value="Glycoprotein, Type 4 Pilin"/>
    <property type="match status" value="1"/>
</dbReference>
<feature type="transmembrane region" description="Helical" evidence="10">
    <location>
        <begin position="12"/>
        <end position="31"/>
    </location>
</feature>
<dbReference type="InterPro" id="IPR016940">
    <property type="entry name" value="ComGC"/>
</dbReference>
<comment type="similarity">
    <text evidence="9">Belongs to the ComGC family.</text>
</comment>
<dbReference type="SUPFAM" id="SSF54523">
    <property type="entry name" value="Pili subunits"/>
    <property type="match status" value="1"/>
</dbReference>
<dbReference type="GO" id="GO:0015627">
    <property type="term" value="C:type II protein secretion system complex"/>
    <property type="evidence" value="ECO:0007669"/>
    <property type="project" value="InterPro"/>
</dbReference>
<evidence type="ECO:0000256" key="3">
    <source>
        <dbReference type="ARBA" id="ARBA00022475"/>
    </source>
</evidence>
<protein>
    <recommendedName>
        <fullName evidence="13">Competence protein ComGC</fullName>
    </recommendedName>
</protein>
<keyword evidence="5 10" id="KW-0812">Transmembrane</keyword>